<protein>
    <submittedName>
        <fullName evidence="1">Uncharacterized protein</fullName>
    </submittedName>
</protein>
<accession>A0A6A5UWI9</accession>
<reference evidence="1" key="1">
    <citation type="journal article" date="2020" name="Stud. Mycol.">
        <title>101 Dothideomycetes genomes: a test case for predicting lifestyles and emergence of pathogens.</title>
        <authorList>
            <person name="Haridas S."/>
            <person name="Albert R."/>
            <person name="Binder M."/>
            <person name="Bloem J."/>
            <person name="Labutti K."/>
            <person name="Salamov A."/>
            <person name="Andreopoulos B."/>
            <person name="Baker S."/>
            <person name="Barry K."/>
            <person name="Bills G."/>
            <person name="Bluhm B."/>
            <person name="Cannon C."/>
            <person name="Castanera R."/>
            <person name="Culley D."/>
            <person name="Daum C."/>
            <person name="Ezra D."/>
            <person name="Gonzalez J."/>
            <person name="Henrissat B."/>
            <person name="Kuo A."/>
            <person name="Liang C."/>
            <person name="Lipzen A."/>
            <person name="Lutzoni F."/>
            <person name="Magnuson J."/>
            <person name="Mondo S."/>
            <person name="Nolan M."/>
            <person name="Ohm R."/>
            <person name="Pangilinan J."/>
            <person name="Park H.-J."/>
            <person name="Ramirez L."/>
            <person name="Alfaro M."/>
            <person name="Sun H."/>
            <person name="Tritt A."/>
            <person name="Yoshinaga Y."/>
            <person name="Zwiers L.-H."/>
            <person name="Turgeon B."/>
            <person name="Goodwin S."/>
            <person name="Spatafora J."/>
            <person name="Crous P."/>
            <person name="Grigoriev I."/>
        </authorList>
    </citation>
    <scope>NUCLEOTIDE SEQUENCE</scope>
    <source>
        <strain evidence="1">CBS 107.79</strain>
    </source>
</reference>
<evidence type="ECO:0000313" key="2">
    <source>
        <dbReference type="Proteomes" id="UP000800036"/>
    </source>
</evidence>
<keyword evidence="2" id="KW-1185">Reference proteome</keyword>
<sequence>MSNSMFGIDRGSSLLKISLPTSLQDWLTVTTQICLGRDDELLQCAGVFLQLLEQLDASSSTLVERSGQSQWRSAALRWLLLYLEVAGLRHSSTRCWRTGCRTTGTTSLSCINCTSLDTYSTSPTCTACRRPSPLAALTSGNIAMESVPVYSRH</sequence>
<name>A0A6A5UWI9_9PLEO</name>
<dbReference type="Proteomes" id="UP000800036">
    <property type="component" value="Unassembled WGS sequence"/>
</dbReference>
<dbReference type="EMBL" id="ML976735">
    <property type="protein sequence ID" value="KAF1967246.1"/>
    <property type="molecule type" value="Genomic_DNA"/>
</dbReference>
<proteinExistence type="predicted"/>
<gene>
    <name evidence="1" type="ORF">BU23DRAFT_301593</name>
</gene>
<organism evidence="1 2">
    <name type="scientific">Bimuria novae-zelandiae CBS 107.79</name>
    <dbReference type="NCBI Taxonomy" id="1447943"/>
    <lineage>
        <taxon>Eukaryota</taxon>
        <taxon>Fungi</taxon>
        <taxon>Dikarya</taxon>
        <taxon>Ascomycota</taxon>
        <taxon>Pezizomycotina</taxon>
        <taxon>Dothideomycetes</taxon>
        <taxon>Pleosporomycetidae</taxon>
        <taxon>Pleosporales</taxon>
        <taxon>Massarineae</taxon>
        <taxon>Didymosphaeriaceae</taxon>
        <taxon>Bimuria</taxon>
    </lineage>
</organism>
<dbReference type="AlphaFoldDB" id="A0A6A5UWI9"/>
<evidence type="ECO:0000313" key="1">
    <source>
        <dbReference type="EMBL" id="KAF1967246.1"/>
    </source>
</evidence>